<keyword evidence="12" id="KW-0520">NAD</keyword>
<keyword evidence="5" id="KW-0808">Transferase</keyword>
<reference evidence="21" key="1">
    <citation type="submission" date="2015-06" db="UniProtKB">
        <authorList>
            <consortium name="EnsemblPlants"/>
        </authorList>
    </citation>
    <scope>IDENTIFICATION</scope>
</reference>
<keyword evidence="9" id="KW-0013">ADP-ribosylation</keyword>
<dbReference type="ExpressionAtlas" id="M8BUV0">
    <property type="expression patterns" value="baseline"/>
</dbReference>
<dbReference type="GO" id="GO:0003950">
    <property type="term" value="F:NAD+ poly-ADP-ribosyltransferase activity"/>
    <property type="evidence" value="ECO:0007669"/>
    <property type="project" value="UniProtKB-UniRule"/>
</dbReference>
<evidence type="ECO:0000256" key="14">
    <source>
        <dbReference type="ARBA" id="ARBA00023242"/>
    </source>
</evidence>
<dbReference type="GO" id="GO:1990404">
    <property type="term" value="F:NAD+-protein mono-ADP-ribosyltransferase activity"/>
    <property type="evidence" value="ECO:0007669"/>
    <property type="project" value="TreeGrafter"/>
</dbReference>
<keyword evidence="6" id="KW-0548">Nucleotidyltransferase</keyword>
<protein>
    <submittedName>
        <fullName evidence="21">Poly [ADP-ribose] polymerase</fullName>
    </submittedName>
</protein>
<dbReference type="InterPro" id="IPR012317">
    <property type="entry name" value="Poly(ADP-ribose)pol_cat_dom"/>
</dbReference>
<accession>M8BUV0</accession>
<evidence type="ECO:0000256" key="11">
    <source>
        <dbReference type="ARBA" id="ARBA00022833"/>
    </source>
</evidence>
<evidence type="ECO:0000313" key="21">
    <source>
        <dbReference type="EnsemblPlants" id="EMT10594"/>
    </source>
</evidence>
<dbReference type="Gene3D" id="1.20.142.10">
    <property type="entry name" value="Poly(ADP-ribose) polymerase, regulatory domain"/>
    <property type="match status" value="1"/>
</dbReference>
<dbReference type="PROSITE" id="PS51060">
    <property type="entry name" value="PARP_ALPHA_HD"/>
    <property type="match status" value="1"/>
</dbReference>
<evidence type="ECO:0000256" key="5">
    <source>
        <dbReference type="ARBA" id="ARBA00022679"/>
    </source>
</evidence>
<dbReference type="GO" id="GO:0005730">
    <property type="term" value="C:nucleolus"/>
    <property type="evidence" value="ECO:0007669"/>
    <property type="project" value="TreeGrafter"/>
</dbReference>
<dbReference type="SUPFAM" id="SSF56399">
    <property type="entry name" value="ADP-ribosylation"/>
    <property type="match status" value="1"/>
</dbReference>
<evidence type="ECO:0000256" key="2">
    <source>
        <dbReference type="ARBA" id="ARBA00000459"/>
    </source>
</evidence>
<dbReference type="GO" id="GO:0003677">
    <property type="term" value="F:DNA binding"/>
    <property type="evidence" value="ECO:0007669"/>
    <property type="project" value="UniProtKB-KW"/>
</dbReference>
<dbReference type="Pfam" id="PF00644">
    <property type="entry name" value="PARP"/>
    <property type="match status" value="1"/>
</dbReference>
<evidence type="ECO:0000256" key="7">
    <source>
        <dbReference type="ARBA" id="ARBA00022723"/>
    </source>
</evidence>
<evidence type="ECO:0000256" key="13">
    <source>
        <dbReference type="ARBA" id="ARBA00023125"/>
    </source>
</evidence>
<feature type="domain" description="PARP catalytic" evidence="18">
    <location>
        <begin position="261"/>
        <end position="489"/>
    </location>
</feature>
<dbReference type="PROSITE" id="PS51059">
    <property type="entry name" value="PARP_CATALYTIC"/>
    <property type="match status" value="1"/>
</dbReference>
<dbReference type="InterPro" id="IPR050800">
    <property type="entry name" value="ARTD/PARP"/>
</dbReference>
<evidence type="ECO:0000256" key="9">
    <source>
        <dbReference type="ARBA" id="ARBA00022765"/>
    </source>
</evidence>
<dbReference type="GO" id="GO:0006302">
    <property type="term" value="P:double-strand break repair"/>
    <property type="evidence" value="ECO:0007669"/>
    <property type="project" value="TreeGrafter"/>
</dbReference>
<keyword evidence="8" id="KW-0677">Repeat</keyword>
<evidence type="ECO:0000256" key="4">
    <source>
        <dbReference type="ARBA" id="ARBA00022676"/>
    </source>
</evidence>
<dbReference type="FunFam" id="1.20.142.10:FF:000002">
    <property type="entry name" value="Poly [ADP-ribose] polymerase"/>
    <property type="match status" value="1"/>
</dbReference>
<evidence type="ECO:0000256" key="12">
    <source>
        <dbReference type="ARBA" id="ARBA00023027"/>
    </source>
</evidence>
<evidence type="ECO:0000256" key="10">
    <source>
        <dbReference type="ARBA" id="ARBA00022771"/>
    </source>
</evidence>
<keyword evidence="7" id="KW-0479">Metal-binding</keyword>
<dbReference type="PANTHER" id="PTHR10459:SF80">
    <property type="entry name" value="POLY [ADP-RIBOSE] POLYMERASE 1"/>
    <property type="match status" value="1"/>
</dbReference>
<evidence type="ECO:0000256" key="8">
    <source>
        <dbReference type="ARBA" id="ARBA00022737"/>
    </source>
</evidence>
<keyword evidence="10" id="KW-0863">Zinc-finger</keyword>
<proteinExistence type="inferred from homology"/>
<dbReference type="Pfam" id="PF02877">
    <property type="entry name" value="PARP_reg"/>
    <property type="match status" value="1"/>
</dbReference>
<evidence type="ECO:0000256" key="1">
    <source>
        <dbReference type="ARBA" id="ARBA00000438"/>
    </source>
</evidence>
<dbReference type="GO" id="GO:0016779">
    <property type="term" value="F:nucleotidyltransferase activity"/>
    <property type="evidence" value="ECO:0007669"/>
    <property type="project" value="UniProtKB-KW"/>
</dbReference>
<dbReference type="GO" id="GO:0008270">
    <property type="term" value="F:zinc ion binding"/>
    <property type="evidence" value="ECO:0007669"/>
    <property type="project" value="UniProtKB-KW"/>
</dbReference>
<evidence type="ECO:0000256" key="16">
    <source>
        <dbReference type="ARBA" id="ARBA00024945"/>
    </source>
</evidence>
<dbReference type="Pfam" id="PF05406">
    <property type="entry name" value="WGR"/>
    <property type="match status" value="1"/>
</dbReference>
<dbReference type="PANTHER" id="PTHR10459">
    <property type="entry name" value="DNA LIGASE"/>
    <property type="match status" value="1"/>
</dbReference>
<dbReference type="SMART" id="SM00773">
    <property type="entry name" value="WGR"/>
    <property type="match status" value="1"/>
</dbReference>
<feature type="domain" description="PARP alpha-helical" evidence="19">
    <location>
        <begin position="135"/>
        <end position="254"/>
    </location>
</feature>
<dbReference type="EnsemblPlants" id="EMT10594">
    <property type="protein sequence ID" value="EMT10594"/>
    <property type="gene ID" value="F775_28137"/>
</dbReference>
<dbReference type="SUPFAM" id="SSF142921">
    <property type="entry name" value="WGR domain-like"/>
    <property type="match status" value="1"/>
</dbReference>
<dbReference type="SUPFAM" id="SSF47587">
    <property type="entry name" value="Domain of poly(ADP-ribose) polymerase"/>
    <property type="match status" value="1"/>
</dbReference>
<comment type="catalytic activity">
    <reaction evidence="2">
        <text>L-glutamyl-[protein] + NAD(+) = 5-O-(ADP-D-ribosyl)-L-glutamyl-[protein] + nicotinamide</text>
        <dbReference type="Rhea" id="RHEA:58224"/>
        <dbReference type="Rhea" id="RHEA-COMP:10208"/>
        <dbReference type="Rhea" id="RHEA-COMP:15089"/>
        <dbReference type="ChEBI" id="CHEBI:17154"/>
        <dbReference type="ChEBI" id="CHEBI:29973"/>
        <dbReference type="ChEBI" id="CHEBI:57540"/>
        <dbReference type="ChEBI" id="CHEBI:142540"/>
    </reaction>
</comment>
<dbReference type="FunFam" id="3.90.228.10:FF:000002">
    <property type="entry name" value="Poly [ADP-ribose] polymerase"/>
    <property type="match status" value="1"/>
</dbReference>
<organism evidence="21">
    <name type="scientific">Aegilops tauschii</name>
    <name type="common">Tausch's goatgrass</name>
    <name type="synonym">Aegilops squarrosa</name>
    <dbReference type="NCBI Taxonomy" id="37682"/>
    <lineage>
        <taxon>Eukaryota</taxon>
        <taxon>Viridiplantae</taxon>
        <taxon>Streptophyta</taxon>
        <taxon>Embryophyta</taxon>
        <taxon>Tracheophyta</taxon>
        <taxon>Spermatophyta</taxon>
        <taxon>Magnoliopsida</taxon>
        <taxon>Liliopsida</taxon>
        <taxon>Poales</taxon>
        <taxon>Poaceae</taxon>
        <taxon>BOP clade</taxon>
        <taxon>Pooideae</taxon>
        <taxon>Triticodae</taxon>
        <taxon>Triticeae</taxon>
        <taxon>Triticinae</taxon>
        <taxon>Aegilops</taxon>
    </lineage>
</organism>
<dbReference type="InterPro" id="IPR036930">
    <property type="entry name" value="WGR_dom_sf"/>
</dbReference>
<evidence type="ECO:0000256" key="15">
    <source>
        <dbReference type="ARBA" id="ARBA00024347"/>
    </source>
</evidence>
<keyword evidence="13" id="KW-0238">DNA-binding</keyword>
<evidence type="ECO:0000256" key="3">
    <source>
        <dbReference type="ARBA" id="ARBA00004123"/>
    </source>
</evidence>
<comment type="function">
    <text evidence="16">Involved in the base excision repair (BER) pathway, by catalyzing the poly(ADP-ribosyl)ation of a limited number of acceptor proteins involved in chromatin architecture and in DNA metabolism. This modification follows DNA damages and appears as an obligatory step in a detection/signaling pathway leading to the reparation of DNA strand breaks.</text>
</comment>
<sequence>MELLLITIINVVALLLPSQLALMSASRLQLIMLRDGGCRYYILQIIEEDDGSECYVFRKWGRVGSEKIGGKKLEEMSKTDAIREFKRLFLEKTGNPWEAWEQKTNFQKQPGRFYPLDIDYGVREAPKRKDMSKMKSSLAPQVLELMMMLFNVETYRAAMMEFEINMAEMPLGKLSKENIQKGFEALTEIQNLLDDTGNQELALRESLIVAASNRFFTLIPSVHPHIIRDKDHLTMKAKMLEALQDIEIASKLVGFDGDNDESLDDKYKKLHCDITPLAHDSEDYKLVEKYLLNTHAPTHKDWSLELEEVYVLDRDGEGNKYSRYKNNLHNKMLLWHGSRLTNFIGILSQGLRIAPPEAPVTGYMFGKGLYFADLVSKSAQYCYVDRKNPTGLMLLSEVALGDMHELKKATPMDKPPRGKHSTKGLGKTVPLESEFVKWRDDVVVPCGKPVPASIRASELLYNEYIVYNTAQVKMQFLLKYSVASLHCCICNGIGELFRSLRPSQQKKIISTCKNHVSSWLYGFVDVAGAAAPRQQGRLHVGMKQDAVNGAAGRAQAENDGDNMASWTSRCRPTLSRQRMNIAEFDVAAVTVPVLDGAGDDHRSYQQG</sequence>
<feature type="domain" description="WGR" evidence="20">
    <location>
        <begin position="1"/>
        <end position="113"/>
    </location>
</feature>
<evidence type="ECO:0000256" key="6">
    <source>
        <dbReference type="ARBA" id="ARBA00022695"/>
    </source>
</evidence>
<evidence type="ECO:0000259" key="19">
    <source>
        <dbReference type="PROSITE" id="PS51060"/>
    </source>
</evidence>
<comment type="subcellular location">
    <subcellularLocation>
        <location evidence="3">Nucleus</location>
    </subcellularLocation>
</comment>
<dbReference type="InterPro" id="IPR036616">
    <property type="entry name" value="Poly(ADP-ribose)pol_reg_dom_sf"/>
</dbReference>
<dbReference type="Gene3D" id="3.90.228.10">
    <property type="match status" value="1"/>
</dbReference>
<name>M8BUV0_AEGTA</name>
<dbReference type="AlphaFoldDB" id="M8BUV0"/>
<dbReference type="PROSITE" id="PS51977">
    <property type="entry name" value="WGR"/>
    <property type="match status" value="1"/>
</dbReference>
<dbReference type="CDD" id="cd08001">
    <property type="entry name" value="WGR_PARP1_like"/>
    <property type="match status" value="1"/>
</dbReference>
<dbReference type="InterPro" id="IPR004102">
    <property type="entry name" value="Poly(ADP-ribose)pol_reg_dom"/>
</dbReference>
<comment type="catalytic activity">
    <reaction evidence="17">
        <text>NAD(+) + (ADP-D-ribosyl)n-acceptor = nicotinamide + (ADP-D-ribosyl)n+1-acceptor + H(+).</text>
        <dbReference type="EC" id="2.4.2.30"/>
    </reaction>
</comment>
<dbReference type="CDD" id="cd01437">
    <property type="entry name" value="parp_like"/>
    <property type="match status" value="1"/>
</dbReference>
<dbReference type="GO" id="GO:0070212">
    <property type="term" value="P:protein poly-ADP-ribosylation"/>
    <property type="evidence" value="ECO:0007669"/>
    <property type="project" value="UniProtKB-ARBA"/>
</dbReference>
<dbReference type="InterPro" id="IPR008893">
    <property type="entry name" value="WGR_domain"/>
</dbReference>
<evidence type="ECO:0000259" key="20">
    <source>
        <dbReference type="PROSITE" id="PS51977"/>
    </source>
</evidence>
<evidence type="ECO:0000256" key="17">
    <source>
        <dbReference type="ARBA" id="ARBA00033987"/>
    </source>
</evidence>
<keyword evidence="14" id="KW-0539">Nucleus</keyword>
<keyword evidence="4" id="KW-0328">Glycosyltransferase</keyword>
<comment type="similarity">
    <text evidence="15">Belongs to the ARTD/PARP family.</text>
</comment>
<evidence type="ECO:0000259" key="18">
    <source>
        <dbReference type="PROSITE" id="PS51059"/>
    </source>
</evidence>
<comment type="catalytic activity">
    <reaction evidence="1">
        <text>L-aspartyl-[protein] + NAD(+) = 4-O-(ADP-D-ribosyl)-L-aspartyl-[protein] + nicotinamide</text>
        <dbReference type="Rhea" id="RHEA:54424"/>
        <dbReference type="Rhea" id="RHEA-COMP:9867"/>
        <dbReference type="Rhea" id="RHEA-COMP:13832"/>
        <dbReference type="ChEBI" id="CHEBI:17154"/>
        <dbReference type="ChEBI" id="CHEBI:29961"/>
        <dbReference type="ChEBI" id="CHEBI:57540"/>
        <dbReference type="ChEBI" id="CHEBI:138102"/>
    </reaction>
</comment>
<keyword evidence="11" id="KW-0862">Zinc</keyword>